<feature type="compositionally biased region" description="Low complexity" evidence="1">
    <location>
        <begin position="235"/>
        <end position="247"/>
    </location>
</feature>
<feature type="compositionally biased region" description="Basic and acidic residues" evidence="1">
    <location>
        <begin position="215"/>
        <end position="226"/>
    </location>
</feature>
<evidence type="ECO:0000259" key="3">
    <source>
        <dbReference type="SMART" id="SM00306"/>
    </source>
</evidence>
<evidence type="ECO:0000313" key="4">
    <source>
        <dbReference type="EMBL" id="TQN32816.1"/>
    </source>
</evidence>
<dbReference type="AlphaFoldDB" id="A0A543NLW4"/>
<evidence type="ECO:0000313" key="5">
    <source>
        <dbReference type="Proteomes" id="UP000317422"/>
    </source>
</evidence>
<name>A0A543NLW4_9ACTN</name>
<dbReference type="Proteomes" id="UP000317422">
    <property type="component" value="Unassembled WGS sequence"/>
</dbReference>
<dbReference type="GO" id="GO:0004540">
    <property type="term" value="F:RNA nuclease activity"/>
    <property type="evidence" value="ECO:0007669"/>
    <property type="project" value="InterPro"/>
</dbReference>
<feature type="transmembrane region" description="Helical" evidence="2">
    <location>
        <begin position="12"/>
        <end position="33"/>
    </location>
</feature>
<evidence type="ECO:0000256" key="1">
    <source>
        <dbReference type="SAM" id="MobiDB-lite"/>
    </source>
</evidence>
<keyword evidence="2" id="KW-1133">Transmembrane helix</keyword>
<dbReference type="InterPro" id="IPR024440">
    <property type="entry name" value="ColicinD_C"/>
</dbReference>
<dbReference type="CDD" id="cd00081">
    <property type="entry name" value="Hint"/>
    <property type="match status" value="1"/>
</dbReference>
<accession>A0A543NLW4</accession>
<feature type="region of interest" description="Disordered" evidence="1">
    <location>
        <begin position="47"/>
        <end position="112"/>
    </location>
</feature>
<dbReference type="InterPro" id="IPR003587">
    <property type="entry name" value="Hint_dom_N"/>
</dbReference>
<organism evidence="4 5">
    <name type="scientific">Haloactinospora alba</name>
    <dbReference type="NCBI Taxonomy" id="405555"/>
    <lineage>
        <taxon>Bacteria</taxon>
        <taxon>Bacillati</taxon>
        <taxon>Actinomycetota</taxon>
        <taxon>Actinomycetes</taxon>
        <taxon>Streptosporangiales</taxon>
        <taxon>Nocardiopsidaceae</taxon>
        <taxon>Haloactinospora</taxon>
    </lineage>
</organism>
<keyword evidence="5" id="KW-1185">Reference proteome</keyword>
<dbReference type="EMBL" id="VFQC01000001">
    <property type="protein sequence ID" value="TQN32816.1"/>
    <property type="molecule type" value="Genomic_DNA"/>
</dbReference>
<dbReference type="SMART" id="SM00306">
    <property type="entry name" value="HintN"/>
    <property type="match status" value="1"/>
</dbReference>
<dbReference type="OrthoDB" id="582519at2"/>
<feature type="region of interest" description="Disordered" evidence="1">
    <location>
        <begin position="198"/>
        <end position="256"/>
    </location>
</feature>
<proteinExistence type="predicted"/>
<dbReference type="InterPro" id="IPR036844">
    <property type="entry name" value="Hint_dom_sf"/>
</dbReference>
<reference evidence="4 5" key="1">
    <citation type="submission" date="2019-06" db="EMBL/GenBank/DDBJ databases">
        <title>Sequencing the genomes of 1000 actinobacteria strains.</title>
        <authorList>
            <person name="Klenk H.-P."/>
        </authorList>
    </citation>
    <scope>NUCLEOTIDE SEQUENCE [LARGE SCALE GENOMIC DNA]</scope>
    <source>
        <strain evidence="4 5">DSM 45015</strain>
    </source>
</reference>
<comment type="caution">
    <text evidence="4">The sequence shown here is derived from an EMBL/GenBank/DDBJ whole genome shotgun (WGS) entry which is preliminary data.</text>
</comment>
<protein>
    <submittedName>
        <fullName evidence="4">Intein/intein</fullName>
    </submittedName>
</protein>
<dbReference type="InterPro" id="IPR037178">
    <property type="entry name" value="ColicinD_C_sf"/>
</dbReference>
<feature type="domain" description="Hint" evidence="3">
    <location>
        <begin position="252"/>
        <end position="354"/>
    </location>
</feature>
<dbReference type="InterPro" id="IPR038233">
    <property type="entry name" value="Colicin_D/E5_nuclease"/>
</dbReference>
<dbReference type="SUPFAM" id="SSF51294">
    <property type="entry name" value="Hedgehog/intein (Hint) domain"/>
    <property type="match status" value="1"/>
</dbReference>
<keyword evidence="2" id="KW-0472">Membrane</keyword>
<dbReference type="Pfam" id="PF11429">
    <property type="entry name" value="Colicin_D"/>
    <property type="match status" value="1"/>
</dbReference>
<dbReference type="Gene3D" id="2.170.16.10">
    <property type="entry name" value="Hedgehog/Intein (Hint) domain"/>
    <property type="match status" value="1"/>
</dbReference>
<dbReference type="Pfam" id="PF07591">
    <property type="entry name" value="PT-HINT"/>
    <property type="match status" value="1"/>
</dbReference>
<evidence type="ECO:0000256" key="2">
    <source>
        <dbReference type="SAM" id="Phobius"/>
    </source>
</evidence>
<dbReference type="Gene3D" id="3.10.450.200">
    <property type="match status" value="1"/>
</dbReference>
<sequence>MLRTIHDPDRGANLLEYGAVVVLAAAVFTAFMLSGITTTISESVGSASEQLFSHQEPDGGEPDGSGGGSNGDDNGNEDASASPQPRAEPAANNPDGDGGGDGGGGDDKGVLDHVADGVSGFFGGIRDDAEGMVDVVTTNPVDTVQQMWEGIKNDPVSLLVSKEARESWGEGDYGSAIGRGIWDTGSWLIPGPGWASKAGKLGKLGRQAPDAPDAPNRKPDTQRADGDNGSGNNGNGDSDQNGNNRDGAPCKPSSFLPATPVLLADGTTVPIDEVERGDTVWAFDPRTGTEGPRQVTDTITSAGTKDLVDVTVRDGQGTSDTLTATAEHPFWAPARAQWIEAAELSPGTWLRTSSGTWAQVSSVDQRSSEDQRVHNLTVADLHTYYVGGARTNTLVHNSGGNCPADFDDKQLQKKFKHADDFGVQGNFNKNKREEFREVLKDHVNSSGTKQVSGTYRGGSVTHYVDPKTRLNVIVDPNGNFVSGWKLSPEQLKHVTSTGDL</sequence>
<keyword evidence="2" id="KW-0812">Transmembrane</keyword>
<gene>
    <name evidence="4" type="ORF">FHX37_2800</name>
</gene>
<dbReference type="SUPFAM" id="SSF102824">
    <property type="entry name" value="Colicin D/E5 nuclease domain"/>
    <property type="match status" value="1"/>
</dbReference>
<dbReference type="RefSeq" id="WP_141924265.1">
    <property type="nucleotide sequence ID" value="NZ_VFQC01000001.1"/>
</dbReference>